<feature type="domain" description="Reverse transcriptase Ty1/copia-type" evidence="2">
    <location>
        <begin position="536"/>
        <end position="684"/>
    </location>
</feature>
<evidence type="ECO:0000313" key="3">
    <source>
        <dbReference type="EMBL" id="EDU51042.1"/>
    </source>
</evidence>
<proteinExistence type="predicted"/>
<dbReference type="AlphaFoldDB" id="B2WDR4"/>
<evidence type="ECO:0000256" key="1">
    <source>
        <dbReference type="SAM" id="MobiDB-lite"/>
    </source>
</evidence>
<dbReference type="InterPro" id="IPR013103">
    <property type="entry name" value="RVT_2"/>
</dbReference>
<accession>B2WDR4</accession>
<evidence type="ECO:0000313" key="4">
    <source>
        <dbReference type="Proteomes" id="UP000001471"/>
    </source>
</evidence>
<feature type="compositionally biased region" description="Polar residues" evidence="1">
    <location>
        <begin position="181"/>
        <end position="204"/>
    </location>
</feature>
<organism evidence="3 4">
    <name type="scientific">Pyrenophora tritici-repentis (strain Pt-1C-BFP)</name>
    <name type="common">Wheat tan spot fungus</name>
    <name type="synonym">Drechslera tritici-repentis</name>
    <dbReference type="NCBI Taxonomy" id="426418"/>
    <lineage>
        <taxon>Eukaryota</taxon>
        <taxon>Fungi</taxon>
        <taxon>Dikarya</taxon>
        <taxon>Ascomycota</taxon>
        <taxon>Pezizomycotina</taxon>
        <taxon>Dothideomycetes</taxon>
        <taxon>Pleosporomycetidae</taxon>
        <taxon>Pleosporales</taxon>
        <taxon>Pleosporineae</taxon>
        <taxon>Pleosporaceae</taxon>
        <taxon>Pyrenophora</taxon>
    </lineage>
</organism>
<gene>
    <name evidence="3" type="ORF">PTRG_08123</name>
</gene>
<reference evidence="4" key="1">
    <citation type="journal article" date="2013" name="G3 (Bethesda)">
        <title>Comparative genomics of a plant-pathogenic fungus, Pyrenophora tritici-repentis, reveals transduplication and the impact of repeat elements on pathogenicity and population divergence.</title>
        <authorList>
            <person name="Manning V.A."/>
            <person name="Pandelova I."/>
            <person name="Dhillon B."/>
            <person name="Wilhelm L.J."/>
            <person name="Goodwin S.B."/>
            <person name="Berlin A.M."/>
            <person name="Figueroa M."/>
            <person name="Freitag M."/>
            <person name="Hane J.K."/>
            <person name="Henrissat B."/>
            <person name="Holman W.H."/>
            <person name="Kodira C.D."/>
            <person name="Martin J."/>
            <person name="Oliver R.P."/>
            <person name="Robbertse B."/>
            <person name="Schackwitz W."/>
            <person name="Schwartz D.C."/>
            <person name="Spatafora J.W."/>
            <person name="Turgeon B.G."/>
            <person name="Yandava C."/>
            <person name="Young S."/>
            <person name="Zhou S."/>
            <person name="Zeng Q."/>
            <person name="Grigoriev I.V."/>
            <person name="Ma L.-J."/>
            <person name="Ciuffetti L.M."/>
        </authorList>
    </citation>
    <scope>NUCLEOTIDE SEQUENCE [LARGE SCALE GENOMIC DNA]</scope>
    <source>
        <strain evidence="4">Pt-1C-BFP</strain>
    </source>
</reference>
<feature type="region of interest" description="Disordered" evidence="1">
    <location>
        <begin position="406"/>
        <end position="460"/>
    </location>
</feature>
<dbReference type="OMA" id="RSQTILW"/>
<dbReference type="Proteomes" id="UP000001471">
    <property type="component" value="Unassembled WGS sequence"/>
</dbReference>
<dbReference type="EMBL" id="DS231622">
    <property type="protein sequence ID" value="EDU51042.1"/>
    <property type="molecule type" value="Genomic_DNA"/>
</dbReference>
<dbReference type="STRING" id="426418.B2WDR4"/>
<dbReference type="InParanoid" id="B2WDR4"/>
<protein>
    <recommendedName>
        <fullName evidence="2">Reverse transcriptase Ty1/copia-type domain-containing protein</fullName>
    </recommendedName>
</protein>
<sequence>MAGERTSLERAPVARTPAVGMASSSRRVVPTLEALLGTTNIKPREWHHIDPEMWEDNVEAPDDEVGITTATTYIARAIADYTDRPTADEELFWEFRQDFEGWTEAMFLRAQPIYTKELKRILRFKGVYTGRINMAPSESLARLLRMEEYLEWPQDVFQSAVFDTRSAAHMLQERALRQQRSEGSVQSTDRRLSSQAQSRTQTPVRTRGRDVDSRQTRDQDQTHARVQGRQETVEEEQQIQDQLAKTIEKAQNQPIRSQPIETTESAPQPAYQRVQSQQPPLTYNNFDRFREYTPAYPRISMDSPPSPSITHRAEAIQKAMRALRKAAAEHAVSNALGTRNGPTTDGVLSLPLQSEVMVWREKNGWQGPYRVIDMKDHDVTVDMINGPTTFRSTVVKPYYRDLTTAIDGADQGTGGSPTTDEAIADEPPLPVPPAEATQAAQPRKRGRPPGSKNKPKVQYLSKKEEDDYALAVKLRNDGVINVPGAPFEASDQKEIDDLVGRGVFSFELFDPTLHGGYRIFKSRMVREVKGKTMVPYEKSRLVVQGYNDEGKHEILTQSPTIQRASQRLILALAPALLDEGMVVELRDITQAYPQAQTELFRTVLAHLPKELITKYPKGTIIRVIKPLYGIAEAGVHWFATYQGHHCKELDMATSTYDPCLLITNGRREAFGIVGLQTDDTLAIGTPAFSGAEDAALQKANFRAKPKERLSKEVSLEFNGCTLTLRGDTILLTQKGQGAKIEIIDPQRCQQASQAGLILIDCRSQTILWDVPLCTSLYILDLLVDISVDPKAANRAQKYMEQRARGAYIASICQPEASFDLSAAAQIQQPKDTEYVKLNRRLQWQSESIQRGLRYVPLDLATAKLVVFTDGSFANNQDLSSQLGYLLILANESSRQDSTFDIRGNVIHWSSTKCKRVTRSVLASETYGMVSGVDIAIAILTTLKIITGRLGLPPIPLIVCTDSYSLYECLVKLGTTAEKRLMIDIMALRQSYERREITEIRWINGEDNPADAFTKATPNRALERFIESNKLSIRVEGSVQRPTE</sequence>
<dbReference type="Pfam" id="PF07727">
    <property type="entry name" value="RVT_2"/>
    <property type="match status" value="1"/>
</dbReference>
<evidence type="ECO:0000259" key="2">
    <source>
        <dbReference type="Pfam" id="PF07727"/>
    </source>
</evidence>
<name>B2WDR4_PYRTR</name>
<feature type="compositionally biased region" description="Basic and acidic residues" evidence="1">
    <location>
        <begin position="207"/>
        <end position="223"/>
    </location>
</feature>
<feature type="compositionally biased region" description="Polar residues" evidence="1">
    <location>
        <begin position="239"/>
        <end position="266"/>
    </location>
</feature>
<feature type="region of interest" description="Disordered" evidence="1">
    <location>
        <begin position="174"/>
        <end position="276"/>
    </location>
</feature>
<dbReference type="HOGENOM" id="CLU_014121_0_0_1"/>
<dbReference type="eggNOG" id="KOG0017">
    <property type="taxonomic scope" value="Eukaryota"/>
</dbReference>